<dbReference type="CDD" id="cd17584">
    <property type="entry name" value="REC_typeB_ARR-like"/>
    <property type="match status" value="1"/>
</dbReference>
<evidence type="ECO:0000256" key="3">
    <source>
        <dbReference type="ARBA" id="ARBA00022553"/>
    </source>
</evidence>
<dbReference type="Gene3D" id="1.10.10.60">
    <property type="entry name" value="Homeodomain-like"/>
    <property type="match status" value="1"/>
</dbReference>
<evidence type="ECO:0000256" key="6">
    <source>
        <dbReference type="ARBA" id="ARBA00023125"/>
    </source>
</evidence>
<keyword evidence="5" id="KW-0805">Transcription regulation</keyword>
<protein>
    <submittedName>
        <fullName evidence="15">Two-component response regulator ARR14-like</fullName>
    </submittedName>
</protein>
<evidence type="ECO:0000256" key="11">
    <source>
        <dbReference type="SAM" id="MobiDB-lite"/>
    </source>
</evidence>
<dbReference type="Pfam" id="PF00072">
    <property type="entry name" value="Response_reg"/>
    <property type="match status" value="1"/>
</dbReference>
<organism evidence="14 15">
    <name type="scientific">Ananas comosus</name>
    <name type="common">Pineapple</name>
    <name type="synonym">Ananas ananas</name>
    <dbReference type="NCBI Taxonomy" id="4615"/>
    <lineage>
        <taxon>Eukaryota</taxon>
        <taxon>Viridiplantae</taxon>
        <taxon>Streptophyta</taxon>
        <taxon>Embryophyta</taxon>
        <taxon>Tracheophyta</taxon>
        <taxon>Spermatophyta</taxon>
        <taxon>Magnoliopsida</taxon>
        <taxon>Liliopsida</taxon>
        <taxon>Poales</taxon>
        <taxon>Bromeliaceae</taxon>
        <taxon>Bromelioideae</taxon>
        <taxon>Ananas</taxon>
    </lineage>
</organism>
<evidence type="ECO:0000259" key="13">
    <source>
        <dbReference type="PROSITE" id="PS51294"/>
    </source>
</evidence>
<evidence type="ECO:0000256" key="8">
    <source>
        <dbReference type="ARBA" id="ARBA00023163"/>
    </source>
</evidence>
<dbReference type="Proteomes" id="UP000515123">
    <property type="component" value="Linkage group 6"/>
</dbReference>
<keyword evidence="4" id="KW-0902">Two-component regulatory system</keyword>
<dbReference type="InterPro" id="IPR045279">
    <property type="entry name" value="ARR-like"/>
</dbReference>
<dbReference type="SUPFAM" id="SSF46689">
    <property type="entry name" value="Homeodomain-like"/>
    <property type="match status" value="1"/>
</dbReference>
<evidence type="ECO:0000256" key="5">
    <source>
        <dbReference type="ARBA" id="ARBA00023015"/>
    </source>
</evidence>
<dbReference type="PROSITE" id="PS50110">
    <property type="entry name" value="RESPONSE_REGULATORY"/>
    <property type="match status" value="1"/>
</dbReference>
<dbReference type="FunFam" id="3.40.50.2300:FF:000408">
    <property type="entry name" value="Two-component response regulator"/>
    <property type="match status" value="1"/>
</dbReference>
<feature type="compositionally biased region" description="Acidic residues" evidence="11">
    <location>
        <begin position="195"/>
        <end position="206"/>
    </location>
</feature>
<dbReference type="GO" id="GO:0005634">
    <property type="term" value="C:nucleus"/>
    <property type="evidence" value="ECO:0007669"/>
    <property type="project" value="UniProtKB-SubCell"/>
</dbReference>
<evidence type="ECO:0000256" key="4">
    <source>
        <dbReference type="ARBA" id="ARBA00023012"/>
    </source>
</evidence>
<dbReference type="InterPro" id="IPR017930">
    <property type="entry name" value="Myb_dom"/>
</dbReference>
<dbReference type="InterPro" id="IPR001789">
    <property type="entry name" value="Sig_transdc_resp-reg_receiver"/>
</dbReference>
<dbReference type="NCBIfam" id="TIGR01557">
    <property type="entry name" value="myb_SHAQKYF"/>
    <property type="match status" value="1"/>
</dbReference>
<reference evidence="14" key="1">
    <citation type="journal article" date="2015" name="Nat. Genet.">
        <title>The pineapple genome and the evolution of CAM photosynthesis.</title>
        <authorList>
            <person name="Ming R."/>
            <person name="VanBuren R."/>
            <person name="Wai C.M."/>
            <person name="Tang H."/>
            <person name="Schatz M.C."/>
            <person name="Bowers J.E."/>
            <person name="Lyons E."/>
            <person name="Wang M.L."/>
            <person name="Chen J."/>
            <person name="Biggers E."/>
            <person name="Zhang J."/>
            <person name="Huang L."/>
            <person name="Zhang L."/>
            <person name="Miao W."/>
            <person name="Zhang J."/>
            <person name="Ye Z."/>
            <person name="Miao C."/>
            <person name="Lin Z."/>
            <person name="Wang H."/>
            <person name="Zhou H."/>
            <person name="Yim W.C."/>
            <person name="Priest H.D."/>
            <person name="Zheng C."/>
            <person name="Woodhouse M."/>
            <person name="Edger P.P."/>
            <person name="Guyot R."/>
            <person name="Guo H.B."/>
            <person name="Guo H."/>
            <person name="Zheng G."/>
            <person name="Singh R."/>
            <person name="Sharma A."/>
            <person name="Min X."/>
            <person name="Zheng Y."/>
            <person name="Lee H."/>
            <person name="Gurtowski J."/>
            <person name="Sedlazeck F.J."/>
            <person name="Harkess A."/>
            <person name="McKain M.R."/>
            <person name="Liao Z."/>
            <person name="Fang J."/>
            <person name="Liu J."/>
            <person name="Zhang X."/>
            <person name="Zhang Q."/>
            <person name="Hu W."/>
            <person name="Qin Y."/>
            <person name="Wang K."/>
            <person name="Chen L.Y."/>
            <person name="Shirley N."/>
            <person name="Lin Y.R."/>
            <person name="Liu L.Y."/>
            <person name="Hernandez A.G."/>
            <person name="Wright C.L."/>
            <person name="Bulone V."/>
            <person name="Tuskan G.A."/>
            <person name="Heath K."/>
            <person name="Zee F."/>
            <person name="Moore P.H."/>
            <person name="Sunkar R."/>
            <person name="Leebens-Mack J.H."/>
            <person name="Mockler T."/>
            <person name="Bennetzen J.L."/>
            <person name="Freeling M."/>
            <person name="Sankoff D."/>
            <person name="Paterson A.H."/>
            <person name="Zhu X."/>
            <person name="Yang X."/>
            <person name="Smith J.A."/>
            <person name="Cushman J.C."/>
            <person name="Paull R.E."/>
            <person name="Yu Q."/>
        </authorList>
    </citation>
    <scope>NUCLEOTIDE SEQUENCE [LARGE SCALE GENOMIC DNA]</scope>
    <source>
        <strain evidence="14">cv. F153</strain>
    </source>
</reference>
<dbReference type="SUPFAM" id="SSF52172">
    <property type="entry name" value="CheY-like"/>
    <property type="match status" value="1"/>
</dbReference>
<keyword evidence="14" id="KW-1185">Reference proteome</keyword>
<accession>A0A6P5F241</accession>
<evidence type="ECO:0000313" key="14">
    <source>
        <dbReference type="Proteomes" id="UP000515123"/>
    </source>
</evidence>
<feature type="modified residue" description="4-aspartylphosphate" evidence="10">
    <location>
        <position position="76"/>
    </location>
</feature>
<dbReference type="InterPro" id="IPR011006">
    <property type="entry name" value="CheY-like_superfamily"/>
</dbReference>
<dbReference type="InterPro" id="IPR001005">
    <property type="entry name" value="SANT/Myb"/>
</dbReference>
<dbReference type="RefSeq" id="XP_020089717.1">
    <property type="nucleotide sequence ID" value="XM_020234128.1"/>
</dbReference>
<dbReference type="InterPro" id="IPR006447">
    <property type="entry name" value="Myb_dom_plants"/>
</dbReference>
<dbReference type="AlphaFoldDB" id="A0A6P5F241"/>
<name>A0A6P5F241_ANACO</name>
<comment type="subcellular location">
    <subcellularLocation>
        <location evidence="1">Nucleus</location>
    </subcellularLocation>
</comment>
<dbReference type="GO" id="GO:0003677">
    <property type="term" value="F:DNA binding"/>
    <property type="evidence" value="ECO:0007669"/>
    <property type="project" value="UniProtKB-KW"/>
</dbReference>
<dbReference type="PROSITE" id="PS51294">
    <property type="entry name" value="HTH_MYB"/>
    <property type="match status" value="1"/>
</dbReference>
<sequence length="544" mass="60025">MASACAASGYGPRRREDDEFPAGLRVLVVDDDETCLRILESMLRRCRYHVTTCCQATIALSLLRERKDGYDVVISDVHMPDMDGYKLLEHVGLEMDLPVIMMSADGRTDAVMRGIKHGACDYLIKPIRIEALKNIWQHVIRKKWNANKDGGHSSSLEHPDRRFMADESEYTSSVTMNGGSDGGWNSHRKKRETKDDEDDGELDNDDPSASKKPRVVWSVELHQQFVSAVNQLGIDKAVPKRILELMNVPGLTRENVASHLQKFRLYLRRLSGVTEHENGLPNSFCGLGQPNAKFSPAGRLDFQALAAAGRIPPQTLAALHFELFSQPLGTIAVAKQGHPVLLQASTQGPKDFPFDQGITFGRPVSQLNLQKHFQQNSFSFQHASTPFSSYSSNRSVPGNNLASSQSDNVMASPVLIPNQELKNVDMASVCSVTKNSCDSSVQNSTVHVPNLSTPGAELTSAVLDGGRARKNFGFIGKGTCISRRFGLDEIESPTSSQCNWETCVNDDKDRVKKEPQWDFAEGSEVESSNISRFSPSDIMGVLSK</sequence>
<dbReference type="InterPro" id="IPR009057">
    <property type="entry name" value="Homeodomain-like_sf"/>
</dbReference>
<dbReference type="GO" id="GO:0009736">
    <property type="term" value="P:cytokinin-activated signaling pathway"/>
    <property type="evidence" value="ECO:0007669"/>
    <property type="project" value="InterPro"/>
</dbReference>
<dbReference type="FunFam" id="1.10.10.60:FF:000007">
    <property type="entry name" value="Two-component response regulator"/>
    <property type="match status" value="1"/>
</dbReference>
<evidence type="ECO:0000256" key="10">
    <source>
        <dbReference type="PROSITE-ProRule" id="PRU00169"/>
    </source>
</evidence>
<evidence type="ECO:0000256" key="9">
    <source>
        <dbReference type="ARBA" id="ARBA00023242"/>
    </source>
</evidence>
<dbReference type="GO" id="GO:0000160">
    <property type="term" value="P:phosphorelay signal transduction system"/>
    <property type="evidence" value="ECO:0007669"/>
    <property type="project" value="UniProtKB-KW"/>
</dbReference>
<dbReference type="PANTHER" id="PTHR43874:SF123">
    <property type="entry name" value="TWO-COMPONENT RESPONSE REGULATOR ARR14"/>
    <property type="match status" value="1"/>
</dbReference>
<keyword evidence="3 10" id="KW-0597">Phosphoprotein</keyword>
<feature type="domain" description="HTH myb-type" evidence="13">
    <location>
        <begin position="209"/>
        <end position="271"/>
    </location>
</feature>
<keyword evidence="9" id="KW-0539">Nucleus</keyword>
<proteinExistence type="inferred from homology"/>
<comment type="similarity">
    <text evidence="2">Belongs to the ARR family. Type-B subfamily.</text>
</comment>
<dbReference type="GeneID" id="109711199"/>
<keyword evidence="8" id="KW-0804">Transcription</keyword>
<feature type="region of interest" description="Disordered" evidence="11">
    <location>
        <begin position="170"/>
        <end position="211"/>
    </location>
</feature>
<dbReference type="Gene3D" id="3.40.50.2300">
    <property type="match status" value="1"/>
</dbReference>
<evidence type="ECO:0000259" key="12">
    <source>
        <dbReference type="PROSITE" id="PS50110"/>
    </source>
</evidence>
<dbReference type="Pfam" id="PF00249">
    <property type="entry name" value="Myb_DNA-binding"/>
    <property type="match status" value="1"/>
</dbReference>
<feature type="domain" description="Response regulatory" evidence="12">
    <location>
        <begin position="25"/>
        <end position="140"/>
    </location>
</feature>
<dbReference type="OrthoDB" id="60033at2759"/>
<evidence type="ECO:0000256" key="1">
    <source>
        <dbReference type="ARBA" id="ARBA00004123"/>
    </source>
</evidence>
<keyword evidence="7" id="KW-0010">Activator</keyword>
<reference evidence="15" key="2">
    <citation type="submission" date="2025-08" db="UniProtKB">
        <authorList>
            <consortium name="RefSeq"/>
        </authorList>
    </citation>
    <scope>IDENTIFICATION</scope>
    <source>
        <tissue evidence="15">Leaf</tissue>
    </source>
</reference>
<keyword evidence="6" id="KW-0238">DNA-binding</keyword>
<dbReference type="SMART" id="SM00448">
    <property type="entry name" value="REC"/>
    <property type="match status" value="1"/>
</dbReference>
<gene>
    <name evidence="15" type="primary">LOC109711199</name>
</gene>
<dbReference type="PANTHER" id="PTHR43874">
    <property type="entry name" value="TWO-COMPONENT RESPONSE REGULATOR"/>
    <property type="match status" value="1"/>
</dbReference>
<evidence type="ECO:0000256" key="2">
    <source>
        <dbReference type="ARBA" id="ARBA00006015"/>
    </source>
</evidence>
<evidence type="ECO:0000313" key="15">
    <source>
        <dbReference type="RefSeq" id="XP_020089717.1"/>
    </source>
</evidence>
<evidence type="ECO:0000256" key="7">
    <source>
        <dbReference type="ARBA" id="ARBA00023159"/>
    </source>
</evidence>